<dbReference type="GO" id="GO:0016614">
    <property type="term" value="F:oxidoreductase activity, acting on CH-OH group of donors"/>
    <property type="evidence" value="ECO:0007669"/>
    <property type="project" value="InterPro"/>
</dbReference>
<protein>
    <submittedName>
        <fullName evidence="6">Alcohol oxidase-like protein</fullName>
    </submittedName>
</protein>
<feature type="domain" description="Glucose-methanol-choline oxidoreductase C-terminal" evidence="5">
    <location>
        <begin position="467"/>
        <end position="626"/>
    </location>
</feature>
<evidence type="ECO:0000256" key="1">
    <source>
        <dbReference type="ARBA" id="ARBA00010790"/>
    </source>
</evidence>
<evidence type="ECO:0000256" key="3">
    <source>
        <dbReference type="SAM" id="SignalP"/>
    </source>
</evidence>
<feature type="binding site" evidence="2">
    <location>
        <position position="269"/>
    </location>
    <ligand>
        <name>FAD</name>
        <dbReference type="ChEBI" id="CHEBI:57692"/>
    </ligand>
</feature>
<keyword evidence="2" id="KW-0274">FAD</keyword>
<keyword evidence="7" id="KW-1185">Reference proteome</keyword>
<dbReference type="OrthoDB" id="269227at2759"/>
<evidence type="ECO:0000313" key="7">
    <source>
        <dbReference type="Proteomes" id="UP000029964"/>
    </source>
</evidence>
<proteinExistence type="inferred from homology"/>
<feature type="binding site" evidence="2">
    <location>
        <position position="128"/>
    </location>
    <ligand>
        <name>FAD</name>
        <dbReference type="ChEBI" id="CHEBI:57692"/>
    </ligand>
</feature>
<name>A0A086SU59_HAPC1</name>
<dbReference type="InterPro" id="IPR007867">
    <property type="entry name" value="GMC_OxRtase_C"/>
</dbReference>
<dbReference type="AlphaFoldDB" id="A0A086SU59"/>
<comment type="cofactor">
    <cofactor evidence="2">
        <name>FAD</name>
        <dbReference type="ChEBI" id="CHEBI:57692"/>
    </cofactor>
</comment>
<evidence type="ECO:0000259" key="5">
    <source>
        <dbReference type="Pfam" id="PF05199"/>
    </source>
</evidence>
<dbReference type="GO" id="GO:0050660">
    <property type="term" value="F:flavin adenine dinucleotide binding"/>
    <property type="evidence" value="ECO:0007669"/>
    <property type="project" value="InterPro"/>
</dbReference>
<dbReference type="PIRSF" id="PIRSF000137">
    <property type="entry name" value="Alcohol_oxidase"/>
    <property type="match status" value="1"/>
</dbReference>
<dbReference type="Pfam" id="PF00732">
    <property type="entry name" value="GMC_oxred_N"/>
    <property type="match status" value="1"/>
</dbReference>
<accession>A0A086SU59</accession>
<evidence type="ECO:0000313" key="6">
    <source>
        <dbReference type="EMBL" id="KFH40641.1"/>
    </source>
</evidence>
<dbReference type="InterPro" id="IPR000172">
    <property type="entry name" value="GMC_OxRdtase_N"/>
</dbReference>
<sequence length="645" mass="69634">MAAMPVRLNVLFNALLFVPLLISSGYSNPERDMGIYTELPAHLSEVDVIVAGGGTAGCVFASRLSDAHPELSILIIERGSNNDDDAAVDNPLFWLTNVMTASSRMLIYHGADEPQIGNRAVDIFTGSVLGGGSSINCMAYSRAQSGAMDEWRIPGWGAKDLWPYMKKIETYNDKSGSPDIHGYDGPLQITGNGAWGPTRLQDEVLKAAAGQGYPEAVDLQDMDTVNAFQRCHRYIDSQGKRQNAAHAYLHPRLKDGKHPNLHVLTQHHVLRALIEGGKAVGVEIVRNTDASGTRSGGSSTDKTTVGARKMVAVTAGNFGSPQILERSGVGDSEVLAQAGIETAVDLPGVGGNLQDHLGFFTSYLSGLPSNETYNGIINGSVSLHDMLERHDKKIGWTAYEVTSRLRPSDSEVHRMGRKFEAAWKEDFGRDPTKTAAVLATYGGYYSPNLPTNLSNELFSVAGFVAYPRSRGSIHVTGPSFSDAPRLVTGYLNDESGFDTQLMVWMYKKQREMIRRMPTYRGEYCPDHPSFPEGSDAACVTVDGPVPEDAPDIKYTAGDDKAIEAWCRKVVASHSHSVGTCKMGSQQEGGVLDEHLNVHGVQGLKVVDLSIAPSTVQSNSANLAFTIGEKAADIVSGEFLGEANRI</sequence>
<keyword evidence="2" id="KW-0285">Flavoprotein</keyword>
<dbReference type="STRING" id="857340.A0A086SU59"/>
<dbReference type="InterPro" id="IPR036188">
    <property type="entry name" value="FAD/NAD-bd_sf"/>
</dbReference>
<feature type="signal peptide" evidence="3">
    <location>
        <begin position="1"/>
        <end position="27"/>
    </location>
</feature>
<feature type="domain" description="Glucose-methanol-choline oxidoreductase N-terminal" evidence="4">
    <location>
        <begin position="47"/>
        <end position="357"/>
    </location>
</feature>
<dbReference type="Gene3D" id="3.30.560.10">
    <property type="entry name" value="Glucose Oxidase, domain 3"/>
    <property type="match status" value="1"/>
</dbReference>
<dbReference type="SUPFAM" id="SSF51905">
    <property type="entry name" value="FAD/NAD(P)-binding domain"/>
    <property type="match status" value="1"/>
</dbReference>
<evidence type="ECO:0000259" key="4">
    <source>
        <dbReference type="Pfam" id="PF00732"/>
    </source>
</evidence>
<dbReference type="SUPFAM" id="SSF54373">
    <property type="entry name" value="FAD-linked reductases, C-terminal domain"/>
    <property type="match status" value="1"/>
</dbReference>
<comment type="caution">
    <text evidence="6">The sequence shown here is derived from an EMBL/GenBank/DDBJ whole genome shotgun (WGS) entry which is preliminary data.</text>
</comment>
<evidence type="ECO:0000256" key="2">
    <source>
        <dbReference type="PIRSR" id="PIRSR000137-2"/>
    </source>
</evidence>
<keyword evidence="3" id="KW-0732">Signal</keyword>
<feature type="chain" id="PRO_5001815098" evidence="3">
    <location>
        <begin position="28"/>
        <end position="645"/>
    </location>
</feature>
<dbReference type="EMBL" id="JPKY01000180">
    <property type="protein sequence ID" value="KFH40641.1"/>
    <property type="molecule type" value="Genomic_DNA"/>
</dbReference>
<dbReference type="InterPro" id="IPR012132">
    <property type="entry name" value="GMC_OxRdtase"/>
</dbReference>
<organism evidence="6 7">
    <name type="scientific">Hapsidospora chrysogenum (strain ATCC 11550 / CBS 779.69 / DSM 880 / IAM 14645 / JCM 23072 / IMI 49137)</name>
    <name type="common">Acremonium chrysogenum</name>
    <dbReference type="NCBI Taxonomy" id="857340"/>
    <lineage>
        <taxon>Eukaryota</taxon>
        <taxon>Fungi</taxon>
        <taxon>Dikarya</taxon>
        <taxon>Ascomycota</taxon>
        <taxon>Pezizomycotina</taxon>
        <taxon>Sordariomycetes</taxon>
        <taxon>Hypocreomycetidae</taxon>
        <taxon>Hypocreales</taxon>
        <taxon>Bionectriaceae</taxon>
        <taxon>Hapsidospora</taxon>
    </lineage>
</organism>
<dbReference type="PANTHER" id="PTHR11552:SF78">
    <property type="entry name" value="GLUCOSE-METHANOL-CHOLINE OXIDOREDUCTASE N-TERMINAL DOMAIN-CONTAINING PROTEIN"/>
    <property type="match status" value="1"/>
</dbReference>
<dbReference type="PANTHER" id="PTHR11552">
    <property type="entry name" value="GLUCOSE-METHANOL-CHOLINE GMC OXIDOREDUCTASE"/>
    <property type="match status" value="1"/>
</dbReference>
<dbReference type="Pfam" id="PF05199">
    <property type="entry name" value="GMC_oxred_C"/>
    <property type="match status" value="1"/>
</dbReference>
<comment type="similarity">
    <text evidence="1">Belongs to the GMC oxidoreductase family.</text>
</comment>
<gene>
    <name evidence="6" type="ORF">ACRE_086630</name>
</gene>
<dbReference type="HOGENOM" id="CLU_002865_5_1_1"/>
<reference evidence="7" key="1">
    <citation type="journal article" date="2014" name="Genome Announc.">
        <title>Genome sequence and annotation of Acremonium chrysogenum, producer of the beta-lactam antibiotic cephalosporin C.</title>
        <authorList>
            <person name="Terfehr D."/>
            <person name="Dahlmann T.A."/>
            <person name="Specht T."/>
            <person name="Zadra I."/>
            <person name="Kuernsteiner H."/>
            <person name="Kueck U."/>
        </authorList>
    </citation>
    <scope>NUCLEOTIDE SEQUENCE [LARGE SCALE GENOMIC DNA]</scope>
    <source>
        <strain evidence="7">ATCC 11550 / CBS 779.69 / DSM 880 / IAM 14645 / JCM 23072 / IMI 49137</strain>
    </source>
</reference>
<dbReference type="Gene3D" id="3.50.50.60">
    <property type="entry name" value="FAD/NAD(P)-binding domain"/>
    <property type="match status" value="1"/>
</dbReference>
<dbReference type="Proteomes" id="UP000029964">
    <property type="component" value="Unassembled WGS sequence"/>
</dbReference>